<dbReference type="SMART" id="SM00248">
    <property type="entry name" value="ANK"/>
    <property type="match status" value="6"/>
</dbReference>
<name>A0AAD4L628_9AGAM</name>
<dbReference type="Pfam" id="PF12796">
    <property type="entry name" value="Ank_2"/>
    <property type="match status" value="2"/>
</dbReference>
<evidence type="ECO:0000256" key="3">
    <source>
        <dbReference type="PROSITE-ProRule" id="PRU00023"/>
    </source>
</evidence>
<dbReference type="PROSITE" id="PS50088">
    <property type="entry name" value="ANK_REPEAT"/>
    <property type="match status" value="4"/>
</dbReference>
<sequence length="324" mass="37094">MFSDELSLDVARLLIERGANVNGQDKNHDTPLHFIHYSQVELVRILLDCGANANAKNKLEHTPLYEHLEQVSEYGTPEDYWSVARLFLERGADVNERYDGRQTLLHWASERRRLEYMQNLLDLGANVNAVGEWGRTPLHLVHDPADDFWDEDGFAPTQLLVVRGADVNQPDDAGSMPLHQVLQRSWEIDLELVRMLVDAGAKVNVKDHEGQTPLHTMFDSGCDHEDIFCAVLQLLMERGADVNAQDNDHKTPLHLASHYLWLEVVWMLLGHGADPSMENKEGKTPFQLVREAIMQEMKRPQSKYFVMRARRVQSVVTMSLLYGY</sequence>
<gene>
    <name evidence="4" type="ORF">EDB92DRAFT_1896789</name>
</gene>
<dbReference type="EMBL" id="JAKELL010000112">
    <property type="protein sequence ID" value="KAH8981647.1"/>
    <property type="molecule type" value="Genomic_DNA"/>
</dbReference>
<keyword evidence="5" id="KW-1185">Reference proteome</keyword>
<dbReference type="AlphaFoldDB" id="A0AAD4L628"/>
<organism evidence="4 5">
    <name type="scientific">Lactarius akahatsu</name>
    <dbReference type="NCBI Taxonomy" id="416441"/>
    <lineage>
        <taxon>Eukaryota</taxon>
        <taxon>Fungi</taxon>
        <taxon>Dikarya</taxon>
        <taxon>Basidiomycota</taxon>
        <taxon>Agaricomycotina</taxon>
        <taxon>Agaricomycetes</taxon>
        <taxon>Russulales</taxon>
        <taxon>Russulaceae</taxon>
        <taxon>Lactarius</taxon>
    </lineage>
</organism>
<dbReference type="Pfam" id="PF13857">
    <property type="entry name" value="Ank_5"/>
    <property type="match status" value="1"/>
</dbReference>
<feature type="repeat" description="ANK" evidence="3">
    <location>
        <begin position="209"/>
        <end position="247"/>
    </location>
</feature>
<dbReference type="Proteomes" id="UP001201163">
    <property type="component" value="Unassembled WGS sequence"/>
</dbReference>
<dbReference type="SUPFAM" id="SSF48403">
    <property type="entry name" value="Ankyrin repeat"/>
    <property type="match status" value="1"/>
</dbReference>
<keyword evidence="1" id="KW-0677">Repeat</keyword>
<dbReference type="PANTHER" id="PTHR24171">
    <property type="entry name" value="ANKYRIN REPEAT DOMAIN-CONTAINING PROTEIN 39-RELATED"/>
    <property type="match status" value="1"/>
</dbReference>
<evidence type="ECO:0000313" key="5">
    <source>
        <dbReference type="Proteomes" id="UP001201163"/>
    </source>
</evidence>
<feature type="repeat" description="ANK" evidence="3">
    <location>
        <begin position="173"/>
        <end position="208"/>
    </location>
</feature>
<dbReference type="InterPro" id="IPR036770">
    <property type="entry name" value="Ankyrin_rpt-contain_sf"/>
</dbReference>
<proteinExistence type="predicted"/>
<feature type="repeat" description="ANK" evidence="3">
    <location>
        <begin position="100"/>
        <end position="132"/>
    </location>
</feature>
<accession>A0AAD4L628</accession>
<evidence type="ECO:0000256" key="2">
    <source>
        <dbReference type="ARBA" id="ARBA00023043"/>
    </source>
</evidence>
<comment type="caution">
    <text evidence="4">The sequence shown here is derived from an EMBL/GenBank/DDBJ whole genome shotgun (WGS) entry which is preliminary data.</text>
</comment>
<evidence type="ECO:0000313" key="4">
    <source>
        <dbReference type="EMBL" id="KAH8981647.1"/>
    </source>
</evidence>
<dbReference type="Gene3D" id="1.25.40.20">
    <property type="entry name" value="Ankyrin repeat-containing domain"/>
    <property type="match status" value="4"/>
</dbReference>
<reference evidence="4" key="1">
    <citation type="submission" date="2022-01" db="EMBL/GenBank/DDBJ databases">
        <title>Comparative genomics reveals a dynamic genome evolution in the ectomycorrhizal milk-cap (Lactarius) mushrooms.</title>
        <authorList>
            <consortium name="DOE Joint Genome Institute"/>
            <person name="Lebreton A."/>
            <person name="Tang N."/>
            <person name="Kuo A."/>
            <person name="LaButti K."/>
            <person name="Drula E."/>
            <person name="Barry K."/>
            <person name="Clum A."/>
            <person name="Lipzen A."/>
            <person name="Mousain D."/>
            <person name="Ng V."/>
            <person name="Wang R."/>
            <person name="Wang X."/>
            <person name="Dai Y."/>
            <person name="Henrissat B."/>
            <person name="Grigoriev I.V."/>
            <person name="Guerin-Laguette A."/>
            <person name="Yu F."/>
            <person name="Martin F.M."/>
        </authorList>
    </citation>
    <scope>NUCLEOTIDE SEQUENCE</scope>
    <source>
        <strain evidence="4">QP</strain>
    </source>
</reference>
<evidence type="ECO:0000256" key="1">
    <source>
        <dbReference type="ARBA" id="ARBA00022737"/>
    </source>
</evidence>
<protein>
    <submittedName>
        <fullName evidence="4">Ankyrin repeat-containing domain protein</fullName>
    </submittedName>
</protein>
<keyword evidence="2 3" id="KW-0040">ANK repeat</keyword>
<dbReference type="PROSITE" id="PS50297">
    <property type="entry name" value="ANK_REP_REGION"/>
    <property type="match status" value="3"/>
</dbReference>
<feature type="repeat" description="ANK" evidence="3">
    <location>
        <begin position="248"/>
        <end position="280"/>
    </location>
</feature>
<dbReference type="InterPro" id="IPR002110">
    <property type="entry name" value="Ankyrin_rpt"/>
</dbReference>